<dbReference type="Pfam" id="PF01866">
    <property type="entry name" value="Diphthamide_syn"/>
    <property type="match status" value="1"/>
</dbReference>
<dbReference type="InterPro" id="IPR042265">
    <property type="entry name" value="DPH1/DPH2_3"/>
</dbReference>
<sequence>MVHYGDACLSLSDGIPVFYAFQDAEFDEEEAIAAIMPLLVSPSILIYHTSLAHVADGKGCRTADVAGDVYSSFKMREEDVQDVEGLFQPFSQERDRNARSTNQERLHSRVIRRLIDRLQKETGVVILHSPLVDRIGNESNGQVLYGRRIPVPGPLSAIPHSFLYLGAEDDVVLRNFLLTFPHKDFLVYNPKVKKAKCVSISDDKVLKRRHYLIEKARDAKVIGFVINSLNIAWIPDILKHLRNLVKLAGKKSYVISIGKMNEAKVLNFPEVDVFVAIACMQSSLIDSRDFMHPVITPHELEIAMNPDYYLDHLILDFNQVLPGRDESIPVPHGSFSGDVSLVDNRIRRVGEGPMMEVWDV</sequence>
<gene>
    <name evidence="7" type="ORF">DSTB1V02_LOCUS8644</name>
</gene>
<feature type="non-terminal residue" evidence="7">
    <location>
        <position position="360"/>
    </location>
</feature>
<dbReference type="Gene3D" id="3.40.50.11860">
    <property type="entry name" value="Diphthamide synthesis DPH1/DPH2 domain 3"/>
    <property type="match status" value="1"/>
</dbReference>
<evidence type="ECO:0000256" key="6">
    <source>
        <dbReference type="ARBA" id="ARBA00023014"/>
    </source>
</evidence>
<dbReference type="OrthoDB" id="361972at2759"/>
<evidence type="ECO:0000256" key="4">
    <source>
        <dbReference type="ARBA" id="ARBA00022723"/>
    </source>
</evidence>
<dbReference type="PANTHER" id="PTHR10762">
    <property type="entry name" value="DIPHTHAMIDE BIOSYNTHESIS PROTEIN"/>
    <property type="match status" value="1"/>
</dbReference>
<protein>
    <recommendedName>
        <fullName evidence="9">2-(3-amino-3-carboxypropyl)histidine synthase subunit 2</fullName>
    </recommendedName>
</protein>
<dbReference type="NCBIfam" id="TIGR00322">
    <property type="entry name" value="diphth2_R"/>
    <property type="match status" value="1"/>
</dbReference>
<keyword evidence="4" id="KW-0479">Metal-binding</keyword>
<dbReference type="PANTHER" id="PTHR10762:SF2">
    <property type="entry name" value="2-(3-AMINO-3-CARBOXYPROPYL)HISTIDINE SYNTHASE SUBUNIT 2"/>
    <property type="match status" value="1"/>
</dbReference>
<dbReference type="GO" id="GO:0090560">
    <property type="term" value="F:2-(3-amino-3-carboxypropyl)histidine synthase activity"/>
    <property type="evidence" value="ECO:0007669"/>
    <property type="project" value="InterPro"/>
</dbReference>
<name>A0A7R8XFH6_9CRUS</name>
<dbReference type="GO" id="GO:0051536">
    <property type="term" value="F:iron-sulfur cluster binding"/>
    <property type="evidence" value="ECO:0007669"/>
    <property type="project" value="UniProtKB-KW"/>
</dbReference>
<reference evidence="7" key="1">
    <citation type="submission" date="2020-11" db="EMBL/GenBank/DDBJ databases">
        <authorList>
            <person name="Tran Van P."/>
        </authorList>
    </citation>
    <scope>NUCLEOTIDE SEQUENCE</scope>
</reference>
<evidence type="ECO:0000313" key="7">
    <source>
        <dbReference type="EMBL" id="CAD7248837.1"/>
    </source>
</evidence>
<proteinExistence type="inferred from homology"/>
<dbReference type="Proteomes" id="UP000677054">
    <property type="component" value="Unassembled WGS sequence"/>
</dbReference>
<evidence type="ECO:0008006" key="9">
    <source>
        <dbReference type="Google" id="ProtNLM"/>
    </source>
</evidence>
<accession>A0A7R8XFH6</accession>
<keyword evidence="5" id="KW-0408">Iron</keyword>
<evidence type="ECO:0000313" key="8">
    <source>
        <dbReference type="Proteomes" id="UP000677054"/>
    </source>
</evidence>
<keyword evidence="6" id="KW-0411">Iron-sulfur</keyword>
<dbReference type="AlphaFoldDB" id="A0A7R8XFH6"/>
<dbReference type="FunFam" id="3.40.50.11860:FF:000001">
    <property type="entry name" value="2-(3-amino-3-carboxypropyl)histidine synthase subunit 2"/>
    <property type="match status" value="1"/>
</dbReference>
<dbReference type="EMBL" id="LR901536">
    <property type="protein sequence ID" value="CAD7248837.1"/>
    <property type="molecule type" value="Genomic_DNA"/>
</dbReference>
<comment type="similarity">
    <text evidence="3">Belongs to the DPH1/DPH2 family. DPH2 subfamily.</text>
</comment>
<comment type="cofactor">
    <cofactor evidence="1">
        <name>[4Fe-4S] cluster</name>
        <dbReference type="ChEBI" id="CHEBI:49883"/>
    </cofactor>
</comment>
<comment type="pathway">
    <text evidence="2">Protein modification; peptidyl-diphthamide biosynthesis.</text>
</comment>
<evidence type="ECO:0000256" key="3">
    <source>
        <dbReference type="ARBA" id="ARBA00006179"/>
    </source>
</evidence>
<keyword evidence="8" id="KW-1185">Reference proteome</keyword>
<dbReference type="SFLD" id="SFLDS00032">
    <property type="entry name" value="Radical_SAM_3-amino-3-carboxyp"/>
    <property type="match status" value="1"/>
</dbReference>
<dbReference type="InterPro" id="IPR016435">
    <property type="entry name" value="DPH1/DPH2"/>
</dbReference>
<organism evidence="7">
    <name type="scientific">Darwinula stevensoni</name>
    <dbReference type="NCBI Taxonomy" id="69355"/>
    <lineage>
        <taxon>Eukaryota</taxon>
        <taxon>Metazoa</taxon>
        <taxon>Ecdysozoa</taxon>
        <taxon>Arthropoda</taxon>
        <taxon>Crustacea</taxon>
        <taxon>Oligostraca</taxon>
        <taxon>Ostracoda</taxon>
        <taxon>Podocopa</taxon>
        <taxon>Podocopida</taxon>
        <taxon>Darwinulocopina</taxon>
        <taxon>Darwinuloidea</taxon>
        <taxon>Darwinulidae</taxon>
        <taxon>Darwinula</taxon>
    </lineage>
</organism>
<dbReference type="GO" id="GO:0046872">
    <property type="term" value="F:metal ion binding"/>
    <property type="evidence" value="ECO:0007669"/>
    <property type="project" value="UniProtKB-KW"/>
</dbReference>
<dbReference type="GO" id="GO:0017183">
    <property type="term" value="P:protein histidyl modification to diphthamide"/>
    <property type="evidence" value="ECO:0007669"/>
    <property type="project" value="InterPro"/>
</dbReference>
<evidence type="ECO:0000256" key="5">
    <source>
        <dbReference type="ARBA" id="ARBA00023004"/>
    </source>
</evidence>
<evidence type="ECO:0000256" key="2">
    <source>
        <dbReference type="ARBA" id="ARBA00005156"/>
    </source>
</evidence>
<evidence type="ECO:0000256" key="1">
    <source>
        <dbReference type="ARBA" id="ARBA00001966"/>
    </source>
</evidence>
<dbReference type="EMBL" id="CAJPEV010002019">
    <property type="protein sequence ID" value="CAG0895332.1"/>
    <property type="molecule type" value="Genomic_DNA"/>
</dbReference>